<dbReference type="PANTHER" id="PTHR21248">
    <property type="entry name" value="CARDIOLIPIN SYNTHASE"/>
    <property type="match status" value="1"/>
</dbReference>
<dbReference type="EMBL" id="JBHUHX010000002">
    <property type="protein sequence ID" value="MFD2110391.1"/>
    <property type="molecule type" value="Genomic_DNA"/>
</dbReference>
<dbReference type="Pfam" id="PF13091">
    <property type="entry name" value="PLDc_2"/>
    <property type="match status" value="2"/>
</dbReference>
<dbReference type="Gene3D" id="3.30.870.10">
    <property type="entry name" value="Endonuclease Chain A"/>
    <property type="match status" value="2"/>
</dbReference>
<dbReference type="Proteomes" id="UP001597337">
    <property type="component" value="Unassembled WGS sequence"/>
</dbReference>
<gene>
    <name evidence="2" type="ORF">ACFSJC_00875</name>
</gene>
<dbReference type="PROSITE" id="PS50035">
    <property type="entry name" value="PLD"/>
    <property type="match status" value="1"/>
</dbReference>
<proteinExistence type="predicted"/>
<evidence type="ECO:0000313" key="2">
    <source>
        <dbReference type="EMBL" id="MFD2110391.1"/>
    </source>
</evidence>
<accession>A0ABW4Y2I3</accession>
<keyword evidence="3" id="KW-1185">Reference proteome</keyword>
<evidence type="ECO:0000313" key="3">
    <source>
        <dbReference type="Proteomes" id="UP001597337"/>
    </source>
</evidence>
<dbReference type="InterPro" id="IPR001736">
    <property type="entry name" value="PLipase_D/transphosphatidylase"/>
</dbReference>
<feature type="domain" description="PLD phosphodiesterase" evidence="1">
    <location>
        <begin position="341"/>
        <end position="368"/>
    </location>
</feature>
<dbReference type="SMART" id="SM00155">
    <property type="entry name" value="PLDc"/>
    <property type="match status" value="2"/>
</dbReference>
<protein>
    <submittedName>
        <fullName evidence="2">Phosphatidylserine/phosphatidylglycerophosphate/ cardiolipin synthase family protein</fullName>
    </submittedName>
</protein>
<dbReference type="CDD" id="cd09110">
    <property type="entry name" value="PLDc_CLS_1"/>
    <property type="match status" value="1"/>
</dbReference>
<dbReference type="InterPro" id="IPR025202">
    <property type="entry name" value="PLD-like_dom"/>
</dbReference>
<evidence type="ECO:0000259" key="1">
    <source>
        <dbReference type="PROSITE" id="PS50035"/>
    </source>
</evidence>
<comment type="caution">
    <text evidence="2">The sequence shown here is derived from an EMBL/GenBank/DDBJ whole genome shotgun (WGS) entry which is preliminary data.</text>
</comment>
<dbReference type="RefSeq" id="WP_386021846.1">
    <property type="nucleotide sequence ID" value="NZ_JBHUHX010000002.1"/>
</dbReference>
<sequence>MLMSLGGLVFLAALLGMLLAYLTRTTAIRRMRTLGGEQDVLDAREDKFNIHLGLMTSVQVVGGNEIEVLFNGDQTFPRIWDAIKDAKHVICVHVYEVNPGQVADTLLRALSERAQAGVQVLVLLDAIGSGQMPRSYRQRLIAAGAEVAIYRPLRLKEAYKFQQRMHMRAIVIDGRIGFTGGFGIADQWLGNGRAQDQWRDTNVRIDGPAAMQLQVAFSNNWAEATGDLLIGDTISPFNRMPSVDEPQAAGIMACSPSLGSTNAERFFFLAITSARKRIYIASAYFVPTHGMRWLLMNAVDRGVDVRVLTPGSNTNQPLVWHAGRAIYRQLMDAGVRIYAYQPGMMHAKTFVADACWATVGTFNIDNRSMTLNDEVALIIRDETIAQCLEQHFLADLEDSKELRPRDLQPESGLDWIKIRGSRLLTPFL</sequence>
<reference evidence="3" key="1">
    <citation type="journal article" date="2019" name="Int. J. Syst. Evol. Microbiol.">
        <title>The Global Catalogue of Microorganisms (GCM) 10K type strain sequencing project: providing services to taxonomists for standard genome sequencing and annotation.</title>
        <authorList>
            <consortium name="The Broad Institute Genomics Platform"/>
            <consortium name="The Broad Institute Genome Sequencing Center for Infectious Disease"/>
            <person name="Wu L."/>
            <person name="Ma J."/>
        </authorList>
    </citation>
    <scope>NUCLEOTIDE SEQUENCE [LARGE SCALE GENOMIC DNA]</scope>
    <source>
        <strain evidence="3">KACC 12597</strain>
    </source>
</reference>
<dbReference type="SUPFAM" id="SSF56024">
    <property type="entry name" value="Phospholipase D/nuclease"/>
    <property type="match status" value="2"/>
</dbReference>
<name>A0ABW4Y2I3_9GAMM</name>
<dbReference type="CDD" id="cd09159">
    <property type="entry name" value="PLDc_ybhO_like_2"/>
    <property type="match status" value="1"/>
</dbReference>
<organism evidence="2 3">
    <name type="scientific">Thiorhodococcus fuscus</name>
    <dbReference type="NCBI Taxonomy" id="527200"/>
    <lineage>
        <taxon>Bacteria</taxon>
        <taxon>Pseudomonadati</taxon>
        <taxon>Pseudomonadota</taxon>
        <taxon>Gammaproteobacteria</taxon>
        <taxon>Chromatiales</taxon>
        <taxon>Chromatiaceae</taxon>
        <taxon>Thiorhodococcus</taxon>
    </lineage>
</organism>
<dbReference type="PANTHER" id="PTHR21248:SF22">
    <property type="entry name" value="PHOSPHOLIPASE D"/>
    <property type="match status" value="1"/>
</dbReference>